<comment type="similarity">
    <text evidence="4">Belongs to the peptidase S1 family. CLIP subfamily.</text>
</comment>
<dbReference type="GO" id="GO:0006508">
    <property type="term" value="P:proteolysis"/>
    <property type="evidence" value="ECO:0007669"/>
    <property type="project" value="InterPro"/>
</dbReference>
<evidence type="ECO:0000256" key="3">
    <source>
        <dbReference type="ARBA" id="ARBA00023180"/>
    </source>
</evidence>
<dbReference type="InterPro" id="IPR009003">
    <property type="entry name" value="Peptidase_S1_PA"/>
</dbReference>
<dbReference type="EMBL" id="LR899732">
    <property type="protein sequence ID" value="CAD7242094.1"/>
    <property type="molecule type" value="Genomic_DNA"/>
</dbReference>
<dbReference type="PROSITE" id="PS00134">
    <property type="entry name" value="TRYPSIN_HIS"/>
    <property type="match status" value="1"/>
</dbReference>
<dbReference type="Proteomes" id="UP000677054">
    <property type="component" value="Unassembled WGS sequence"/>
</dbReference>
<dbReference type="PROSITE" id="PS50240">
    <property type="entry name" value="TRYPSIN_DOM"/>
    <property type="match status" value="1"/>
</dbReference>
<evidence type="ECO:0000259" key="5">
    <source>
        <dbReference type="PROSITE" id="PS50240"/>
    </source>
</evidence>
<evidence type="ECO:0000256" key="2">
    <source>
        <dbReference type="ARBA" id="ARBA00023157"/>
    </source>
</evidence>
<evidence type="ECO:0000256" key="4">
    <source>
        <dbReference type="ARBA" id="ARBA00024195"/>
    </source>
</evidence>
<dbReference type="PRINTS" id="PR00722">
    <property type="entry name" value="CHYMOTRYPSIN"/>
</dbReference>
<dbReference type="EMBL" id="CAJPEV010000215">
    <property type="protein sequence ID" value="CAG0882491.1"/>
    <property type="molecule type" value="Genomic_DNA"/>
</dbReference>
<dbReference type="AlphaFoldDB" id="A0A7R8X1S1"/>
<evidence type="ECO:0000256" key="1">
    <source>
        <dbReference type="ARBA" id="ARBA00022729"/>
    </source>
</evidence>
<dbReference type="CDD" id="cd00190">
    <property type="entry name" value="Tryp_SPc"/>
    <property type="match status" value="1"/>
</dbReference>
<dbReference type="GO" id="GO:0004252">
    <property type="term" value="F:serine-type endopeptidase activity"/>
    <property type="evidence" value="ECO:0007669"/>
    <property type="project" value="InterPro"/>
</dbReference>
<dbReference type="Gene3D" id="2.40.10.10">
    <property type="entry name" value="Trypsin-like serine proteases"/>
    <property type="match status" value="1"/>
</dbReference>
<reference evidence="6" key="1">
    <citation type="submission" date="2020-11" db="EMBL/GenBank/DDBJ databases">
        <authorList>
            <person name="Tran Van P."/>
        </authorList>
    </citation>
    <scope>NUCLEOTIDE SEQUENCE</scope>
</reference>
<feature type="domain" description="Peptidase S1" evidence="5">
    <location>
        <begin position="29"/>
        <end position="184"/>
    </location>
</feature>
<proteinExistence type="inferred from homology"/>
<dbReference type="InterPro" id="IPR018114">
    <property type="entry name" value="TRYPSIN_HIS"/>
</dbReference>
<dbReference type="InterPro" id="IPR001314">
    <property type="entry name" value="Peptidase_S1A"/>
</dbReference>
<sequence>MFSVCGVSQATKRSLLRTTDEVEFDVDRIIGGTPVPSQRKYPWMAWMGRATFVFNCGGALINDRYVLTAAHCVQSNPTGTYYVSLGSKDLLQWPAGEAIQVPATAIMHPQYDPNTLENDLALLKLETPVNFQAYPNIRPICLSSTVNPDPGSAVKISGWGRTQENYVNNFIQSNTLDANWCATP</sequence>
<keyword evidence="7" id="KW-1185">Reference proteome</keyword>
<organism evidence="6">
    <name type="scientific">Darwinula stevensoni</name>
    <dbReference type="NCBI Taxonomy" id="69355"/>
    <lineage>
        <taxon>Eukaryota</taxon>
        <taxon>Metazoa</taxon>
        <taxon>Ecdysozoa</taxon>
        <taxon>Arthropoda</taxon>
        <taxon>Crustacea</taxon>
        <taxon>Oligostraca</taxon>
        <taxon>Ostracoda</taxon>
        <taxon>Podocopa</taxon>
        <taxon>Podocopida</taxon>
        <taxon>Darwinulocopina</taxon>
        <taxon>Darwinuloidea</taxon>
        <taxon>Darwinulidae</taxon>
        <taxon>Darwinula</taxon>
    </lineage>
</organism>
<keyword evidence="1" id="KW-0732">Signal</keyword>
<accession>A0A7R8X1S1</accession>
<dbReference type="FunFam" id="2.40.10.10:FF:000028">
    <property type="entry name" value="Serine protease easter"/>
    <property type="match status" value="1"/>
</dbReference>
<name>A0A7R8X1S1_9CRUS</name>
<dbReference type="SUPFAM" id="SSF50494">
    <property type="entry name" value="Trypsin-like serine proteases"/>
    <property type="match status" value="1"/>
</dbReference>
<dbReference type="PANTHER" id="PTHR24252">
    <property type="entry name" value="ACROSIN-RELATED"/>
    <property type="match status" value="1"/>
</dbReference>
<dbReference type="InterPro" id="IPR043504">
    <property type="entry name" value="Peptidase_S1_PA_chymotrypsin"/>
</dbReference>
<evidence type="ECO:0000313" key="6">
    <source>
        <dbReference type="EMBL" id="CAD7242094.1"/>
    </source>
</evidence>
<evidence type="ECO:0000313" key="7">
    <source>
        <dbReference type="Proteomes" id="UP000677054"/>
    </source>
</evidence>
<dbReference type="SMART" id="SM00020">
    <property type="entry name" value="Tryp_SPc"/>
    <property type="match status" value="1"/>
</dbReference>
<gene>
    <name evidence="6" type="ORF">DSTB1V02_LOCUS2067</name>
</gene>
<dbReference type="Pfam" id="PF00089">
    <property type="entry name" value="Trypsin"/>
    <property type="match status" value="1"/>
</dbReference>
<dbReference type="InterPro" id="IPR001254">
    <property type="entry name" value="Trypsin_dom"/>
</dbReference>
<keyword evidence="2" id="KW-1015">Disulfide bond</keyword>
<dbReference type="OrthoDB" id="93664at2759"/>
<protein>
    <recommendedName>
        <fullName evidence="5">Peptidase S1 domain-containing protein</fullName>
    </recommendedName>
</protein>
<keyword evidence="3" id="KW-0325">Glycoprotein</keyword>
<dbReference type="PANTHER" id="PTHR24252:SF7">
    <property type="entry name" value="HYALIN"/>
    <property type="match status" value="1"/>
</dbReference>